<dbReference type="AlphaFoldDB" id="A0A2G8SG41"/>
<reference evidence="2 3" key="1">
    <citation type="journal article" date="2015" name="Sci. Rep.">
        <title>Chromosome-level genome map provides insights into diverse defense mechanisms in the medicinal fungus Ganoderma sinense.</title>
        <authorList>
            <person name="Zhu Y."/>
            <person name="Xu J."/>
            <person name="Sun C."/>
            <person name="Zhou S."/>
            <person name="Xu H."/>
            <person name="Nelson D.R."/>
            <person name="Qian J."/>
            <person name="Song J."/>
            <person name="Luo H."/>
            <person name="Xiang L."/>
            <person name="Li Y."/>
            <person name="Xu Z."/>
            <person name="Ji A."/>
            <person name="Wang L."/>
            <person name="Lu S."/>
            <person name="Hayward A."/>
            <person name="Sun W."/>
            <person name="Li X."/>
            <person name="Schwartz D.C."/>
            <person name="Wang Y."/>
            <person name="Chen S."/>
        </authorList>
    </citation>
    <scope>NUCLEOTIDE SEQUENCE [LARGE SCALE GENOMIC DNA]</scope>
    <source>
        <strain evidence="2 3">ZZ0214-1</strain>
    </source>
</reference>
<dbReference type="STRING" id="1077348.A0A2G8SG41"/>
<organism evidence="2 3">
    <name type="scientific">Ganoderma sinense ZZ0214-1</name>
    <dbReference type="NCBI Taxonomy" id="1077348"/>
    <lineage>
        <taxon>Eukaryota</taxon>
        <taxon>Fungi</taxon>
        <taxon>Dikarya</taxon>
        <taxon>Basidiomycota</taxon>
        <taxon>Agaricomycotina</taxon>
        <taxon>Agaricomycetes</taxon>
        <taxon>Polyporales</taxon>
        <taxon>Polyporaceae</taxon>
        <taxon>Ganoderma</taxon>
    </lineage>
</organism>
<keyword evidence="3" id="KW-1185">Reference proteome</keyword>
<feature type="compositionally biased region" description="Low complexity" evidence="1">
    <location>
        <begin position="419"/>
        <end position="433"/>
    </location>
</feature>
<dbReference type="Gene3D" id="3.80.10.10">
    <property type="entry name" value="Ribonuclease Inhibitor"/>
    <property type="match status" value="1"/>
</dbReference>
<sequence length="569" mass="62908">MLNNHDDHDDHDKRFREVFLSILSLLQLDSIEPHAKLDSLDPILQFLPGYQRRRGSQSLKTIRGVISPDDWSRLQSYASRVRGLIIPPHTLDHSSVWSFLARHCAGTPLFPDLRVLDAYDITDRQLTPLLLVLCSSLRDVAISFEGSRSGSAVLPDILGSVLQTLAQTAPQLKILNLLGDHSLDREHLLHLERFSSIQEITFGPQFHFDEAVLFSISKIPTLRDLNIAVRLKRLGRGETRGLDFGDGFRKLHTLGLRGKSKDLSAVVAAMSPPALEWFELDFVDSIGANSLEEPLATIAAHIPDTIKHYSSTFCSPLSHAPTSLTDLLQQLLSKMPDLVSFHLFSDKTPLSVTNDDLVRIGNAWPQLDRLNVRQWTGRYNQSGVRRPTVAGLAELAKRCPKLTDLSLPELSISKKATAAASPSDSESESGSDPRAIPLLDHHLKELLFQSLSNSPAGAQYEAAVALDMIFPHLDLGRMRLALGGPSARACVQWMNVWRTLQIMRLGRNNQLLRDAGAVAGIPKVPEIPVVREERTQGLHGHGVQVAPAPAELLLDPSESEGSEVEVEFF</sequence>
<dbReference type="SUPFAM" id="SSF52047">
    <property type="entry name" value="RNI-like"/>
    <property type="match status" value="1"/>
</dbReference>
<dbReference type="InterPro" id="IPR032675">
    <property type="entry name" value="LRR_dom_sf"/>
</dbReference>
<gene>
    <name evidence="2" type="ORF">GSI_04837</name>
</gene>
<proteinExistence type="predicted"/>
<dbReference type="OrthoDB" id="2757320at2759"/>
<evidence type="ECO:0000313" key="3">
    <source>
        <dbReference type="Proteomes" id="UP000230002"/>
    </source>
</evidence>
<comment type="caution">
    <text evidence="2">The sequence shown here is derived from an EMBL/GenBank/DDBJ whole genome shotgun (WGS) entry which is preliminary data.</text>
</comment>
<protein>
    <submittedName>
        <fullName evidence="2">Uncharacterized protein</fullName>
    </submittedName>
</protein>
<evidence type="ECO:0000313" key="2">
    <source>
        <dbReference type="EMBL" id="PIL32722.1"/>
    </source>
</evidence>
<accession>A0A2G8SG41</accession>
<dbReference type="Proteomes" id="UP000230002">
    <property type="component" value="Unassembled WGS sequence"/>
</dbReference>
<evidence type="ECO:0000256" key="1">
    <source>
        <dbReference type="SAM" id="MobiDB-lite"/>
    </source>
</evidence>
<feature type="region of interest" description="Disordered" evidence="1">
    <location>
        <begin position="416"/>
        <end position="435"/>
    </location>
</feature>
<name>A0A2G8SG41_9APHY</name>
<dbReference type="EMBL" id="AYKW01000009">
    <property type="protein sequence ID" value="PIL32722.1"/>
    <property type="molecule type" value="Genomic_DNA"/>
</dbReference>